<dbReference type="EMBL" id="JACEIK010006160">
    <property type="protein sequence ID" value="MCE2055180.1"/>
    <property type="molecule type" value="Genomic_DNA"/>
</dbReference>
<gene>
    <name evidence="2" type="ORF">HAX54_042137</name>
</gene>
<evidence type="ECO:0000313" key="3">
    <source>
        <dbReference type="Proteomes" id="UP000823775"/>
    </source>
</evidence>
<reference evidence="2 3" key="1">
    <citation type="journal article" date="2021" name="BMC Genomics">
        <title>Datura genome reveals duplications of psychoactive alkaloid biosynthetic genes and high mutation rate following tissue culture.</title>
        <authorList>
            <person name="Rajewski A."/>
            <person name="Carter-House D."/>
            <person name="Stajich J."/>
            <person name="Litt A."/>
        </authorList>
    </citation>
    <scope>NUCLEOTIDE SEQUENCE [LARGE SCALE GENOMIC DNA]</scope>
    <source>
        <strain evidence="2">AR-01</strain>
    </source>
</reference>
<dbReference type="Proteomes" id="UP000823775">
    <property type="component" value="Unassembled WGS sequence"/>
</dbReference>
<evidence type="ECO:0000313" key="2">
    <source>
        <dbReference type="EMBL" id="MCE2055180.1"/>
    </source>
</evidence>
<protein>
    <submittedName>
        <fullName evidence="2">Uncharacterized protein</fullName>
    </submittedName>
</protein>
<proteinExistence type="predicted"/>
<sequence length="107" mass="11540">MHKLSLRRAKQQATSFPYPSLVSMLCVRASCPLFRPLDKTVLADGVITLAIKIDRDSLAMKQAKGTENRTQPPPSMPSNTLVGQLRAVAAPSTTPPDLQSRKNGPSA</sequence>
<comment type="caution">
    <text evidence="2">The sequence shown here is derived from an EMBL/GenBank/DDBJ whole genome shotgun (WGS) entry which is preliminary data.</text>
</comment>
<accession>A0ABS8W200</accession>
<name>A0ABS8W200_DATST</name>
<keyword evidence="3" id="KW-1185">Reference proteome</keyword>
<evidence type="ECO:0000256" key="1">
    <source>
        <dbReference type="SAM" id="MobiDB-lite"/>
    </source>
</evidence>
<feature type="region of interest" description="Disordered" evidence="1">
    <location>
        <begin position="58"/>
        <end position="80"/>
    </location>
</feature>
<organism evidence="2 3">
    <name type="scientific">Datura stramonium</name>
    <name type="common">Jimsonweed</name>
    <name type="synonym">Common thornapple</name>
    <dbReference type="NCBI Taxonomy" id="4076"/>
    <lineage>
        <taxon>Eukaryota</taxon>
        <taxon>Viridiplantae</taxon>
        <taxon>Streptophyta</taxon>
        <taxon>Embryophyta</taxon>
        <taxon>Tracheophyta</taxon>
        <taxon>Spermatophyta</taxon>
        <taxon>Magnoliopsida</taxon>
        <taxon>eudicotyledons</taxon>
        <taxon>Gunneridae</taxon>
        <taxon>Pentapetalae</taxon>
        <taxon>asterids</taxon>
        <taxon>lamiids</taxon>
        <taxon>Solanales</taxon>
        <taxon>Solanaceae</taxon>
        <taxon>Solanoideae</taxon>
        <taxon>Datureae</taxon>
        <taxon>Datura</taxon>
    </lineage>
</organism>